<dbReference type="GeneTree" id="ENSGT00940000158857"/>
<organism evidence="3 4">
    <name type="scientific">Gadus morhua</name>
    <name type="common">Atlantic cod</name>
    <dbReference type="NCBI Taxonomy" id="8049"/>
    <lineage>
        <taxon>Eukaryota</taxon>
        <taxon>Metazoa</taxon>
        <taxon>Chordata</taxon>
        <taxon>Craniata</taxon>
        <taxon>Vertebrata</taxon>
        <taxon>Euteleostomi</taxon>
        <taxon>Actinopterygii</taxon>
        <taxon>Neopterygii</taxon>
        <taxon>Teleostei</taxon>
        <taxon>Neoteleostei</taxon>
        <taxon>Acanthomorphata</taxon>
        <taxon>Zeiogadaria</taxon>
        <taxon>Gadariae</taxon>
        <taxon>Gadiformes</taxon>
        <taxon>Gadoidei</taxon>
        <taxon>Gadidae</taxon>
        <taxon>Gadus</taxon>
    </lineage>
</organism>
<feature type="compositionally biased region" description="Basic residues" evidence="1">
    <location>
        <begin position="134"/>
        <end position="149"/>
    </location>
</feature>
<feature type="region of interest" description="Disordered" evidence="1">
    <location>
        <begin position="127"/>
        <end position="149"/>
    </location>
</feature>
<evidence type="ECO:0000256" key="1">
    <source>
        <dbReference type="SAM" id="MobiDB-lite"/>
    </source>
</evidence>
<evidence type="ECO:0000313" key="3">
    <source>
        <dbReference type="Ensembl" id="ENSGMOP00000038423.1"/>
    </source>
</evidence>
<feature type="domain" description="Hpc2-related" evidence="2">
    <location>
        <begin position="66"/>
        <end position="116"/>
    </location>
</feature>
<dbReference type="InterPro" id="IPR014840">
    <property type="entry name" value="HRD"/>
</dbReference>
<dbReference type="PANTHER" id="PTHR21669">
    <property type="entry name" value="CAPZ-INTERACTING PROTEIN AND RELATED PROTEINS"/>
    <property type="match status" value="1"/>
</dbReference>
<dbReference type="AlphaFoldDB" id="A0A8C5B3B5"/>
<name>A0A8C5B3B5_GADMO</name>
<reference evidence="3" key="2">
    <citation type="submission" date="2025-09" db="UniProtKB">
        <authorList>
            <consortium name="Ensembl"/>
        </authorList>
    </citation>
    <scope>IDENTIFICATION</scope>
</reference>
<dbReference type="PANTHER" id="PTHR21669:SF12">
    <property type="entry name" value="UBINUCLEIN-1"/>
    <property type="match status" value="1"/>
</dbReference>
<proteinExistence type="predicted"/>
<dbReference type="Pfam" id="PF08729">
    <property type="entry name" value="HUN"/>
    <property type="match status" value="1"/>
</dbReference>
<dbReference type="GO" id="GO:0005634">
    <property type="term" value="C:nucleus"/>
    <property type="evidence" value="ECO:0007669"/>
    <property type="project" value="TreeGrafter"/>
</dbReference>
<dbReference type="Proteomes" id="UP000694546">
    <property type="component" value="Chromosome 3"/>
</dbReference>
<evidence type="ECO:0000259" key="2">
    <source>
        <dbReference type="Pfam" id="PF08729"/>
    </source>
</evidence>
<reference evidence="3" key="1">
    <citation type="submission" date="2025-08" db="UniProtKB">
        <authorList>
            <consortium name="Ensembl"/>
        </authorList>
    </citation>
    <scope>IDENTIFICATION</scope>
</reference>
<sequence>MLKLFESNERTFPEFSYTELVEKHKQSGSIKDGAQNKSDERETPYHEELAAIAQQFENKYGEVKKRKKDRIQDLVDIGYGYDEDSFIDNSEPYDELVPASLTTKYGGFYVNCGVLQFRHVSDPEVEDFTQRRSDKPKKRRRKEGEKLKRKGINVSVEGTLTEKVVDEPKKTKKTAAGPLSVTNMLKKFRRQKEREMQMRGDKGGQSFGSPRFPMCPADAGGAGGAGLADPLLSLIGSTNDHALIQAAVTVDFDIDLDSLLDATEDVSHLKAAEHATEMHPVMASPARADVQNLSTVLFSDQPQTELKGGLVSQPGTLPEGLLPKVEGRIGELKLVSLCWGYSVWRFQAKGACWGL</sequence>
<protein>
    <submittedName>
        <fullName evidence="3">Ubinuclein 1</fullName>
    </submittedName>
</protein>
<evidence type="ECO:0000313" key="4">
    <source>
        <dbReference type="Proteomes" id="UP000694546"/>
    </source>
</evidence>
<dbReference type="GO" id="GO:0006325">
    <property type="term" value="P:chromatin organization"/>
    <property type="evidence" value="ECO:0007669"/>
    <property type="project" value="TreeGrafter"/>
</dbReference>
<dbReference type="OMA" id="PYHEELA"/>
<dbReference type="Ensembl" id="ENSGMOT00000044858.1">
    <property type="protein sequence ID" value="ENSGMOP00000038423.1"/>
    <property type="gene ID" value="ENSGMOG00000033229.1"/>
</dbReference>
<keyword evidence="4" id="KW-1185">Reference proteome</keyword>
<accession>A0A8C5B3B5</accession>